<dbReference type="GO" id="GO:0003824">
    <property type="term" value="F:catalytic activity"/>
    <property type="evidence" value="ECO:0007669"/>
    <property type="project" value="InterPro"/>
</dbReference>
<dbReference type="Proteomes" id="UP000782610">
    <property type="component" value="Unassembled WGS sequence"/>
</dbReference>
<evidence type="ECO:0000313" key="1">
    <source>
        <dbReference type="EMBL" id="MBI4922090.1"/>
    </source>
</evidence>
<name>A0A933L4B3_9HYPH</name>
<protein>
    <submittedName>
        <fullName evidence="1">Uncharacterized protein</fullName>
    </submittedName>
</protein>
<dbReference type="InterPro" id="IPR011257">
    <property type="entry name" value="DNA_glycosylase"/>
</dbReference>
<sequence>MTEPDARAALLHYDMARNWIARSKFYQEVLRQHFTNYDNVTETSLLREHAWVTLNSGFRETVVRRRFDYISLCFCDWESAASISEAGDACVLSAKVVFGNLRKLRAIARAASIIHEESFESFFKEMMDNPLGTLKRLPYMGEITAIHLAKNLGLNVVKPDRHLVRVAIRFGYSSPLALCEYLAAETGDEEKVVDLVLWRFEQQTSADRSDISLHLPFERPIPTRGAA</sequence>
<gene>
    <name evidence="1" type="ORF">HY834_10095</name>
</gene>
<proteinExistence type="predicted"/>
<evidence type="ECO:0000313" key="2">
    <source>
        <dbReference type="Proteomes" id="UP000782610"/>
    </source>
</evidence>
<comment type="caution">
    <text evidence="1">The sequence shown here is derived from an EMBL/GenBank/DDBJ whole genome shotgun (WGS) entry which is preliminary data.</text>
</comment>
<dbReference type="AlphaFoldDB" id="A0A933L4B3"/>
<organism evidence="1 2">
    <name type="scientific">Devosia nanyangense</name>
    <dbReference type="NCBI Taxonomy" id="1228055"/>
    <lineage>
        <taxon>Bacteria</taxon>
        <taxon>Pseudomonadati</taxon>
        <taxon>Pseudomonadota</taxon>
        <taxon>Alphaproteobacteria</taxon>
        <taxon>Hyphomicrobiales</taxon>
        <taxon>Devosiaceae</taxon>
        <taxon>Devosia</taxon>
    </lineage>
</organism>
<accession>A0A933L4B3</accession>
<dbReference type="SUPFAM" id="SSF48150">
    <property type="entry name" value="DNA-glycosylase"/>
    <property type="match status" value="1"/>
</dbReference>
<dbReference type="GO" id="GO:0006281">
    <property type="term" value="P:DNA repair"/>
    <property type="evidence" value="ECO:0007669"/>
    <property type="project" value="InterPro"/>
</dbReference>
<dbReference type="EMBL" id="JACRAF010000027">
    <property type="protein sequence ID" value="MBI4922090.1"/>
    <property type="molecule type" value="Genomic_DNA"/>
</dbReference>
<reference evidence="1" key="1">
    <citation type="submission" date="2020-07" db="EMBL/GenBank/DDBJ databases">
        <title>Huge and variable diversity of episymbiotic CPR bacteria and DPANN archaea in groundwater ecosystems.</title>
        <authorList>
            <person name="He C.Y."/>
            <person name="Keren R."/>
            <person name="Whittaker M."/>
            <person name="Farag I.F."/>
            <person name="Doudna J."/>
            <person name="Cate J.H.D."/>
            <person name="Banfield J.F."/>
        </authorList>
    </citation>
    <scope>NUCLEOTIDE SEQUENCE</scope>
    <source>
        <strain evidence="1">NC_groundwater_1586_Pr3_B-0.1um_66_15</strain>
    </source>
</reference>